<evidence type="ECO:0000313" key="2">
    <source>
        <dbReference type="EMBL" id="NWC14880.1"/>
    </source>
</evidence>
<proteinExistence type="predicted"/>
<dbReference type="AlphaFoldDB" id="A0A7Y7XYW8"/>
<dbReference type="SUPFAM" id="SSF88874">
    <property type="entry name" value="Receptor-binding domain of short tail fibre protein gp12"/>
    <property type="match status" value="1"/>
</dbReference>
<feature type="region of interest" description="Disordered" evidence="1">
    <location>
        <begin position="1"/>
        <end position="24"/>
    </location>
</feature>
<dbReference type="EMBL" id="JACAQE010000005">
    <property type="protein sequence ID" value="NWC14880.1"/>
    <property type="molecule type" value="Genomic_DNA"/>
</dbReference>
<evidence type="ECO:0000256" key="1">
    <source>
        <dbReference type="SAM" id="MobiDB-lite"/>
    </source>
</evidence>
<accession>A0A7Y7XYW8</accession>
<evidence type="ECO:0000313" key="3">
    <source>
        <dbReference type="Proteomes" id="UP000517547"/>
    </source>
</evidence>
<protein>
    <submittedName>
        <fullName evidence="2">Uncharacterized protein</fullName>
    </submittedName>
</protein>
<comment type="caution">
    <text evidence="2">The sequence shown here is derived from an EMBL/GenBank/DDBJ whole genome shotgun (WGS) entry which is preliminary data.</text>
</comment>
<dbReference type="Gene3D" id="3.90.1340.10">
    <property type="entry name" value="Phage tail collar domain"/>
    <property type="match status" value="1"/>
</dbReference>
<dbReference type="InterPro" id="IPR037053">
    <property type="entry name" value="Phage_tail_collar_dom_sf"/>
</dbReference>
<name>A0A7Y7XYW8_9PSED</name>
<dbReference type="Proteomes" id="UP000517547">
    <property type="component" value="Unassembled WGS sequence"/>
</dbReference>
<organism evidence="2 3">
    <name type="scientific">Pseudomonas gingeri</name>
    <dbReference type="NCBI Taxonomy" id="117681"/>
    <lineage>
        <taxon>Bacteria</taxon>
        <taxon>Pseudomonadati</taxon>
        <taxon>Pseudomonadota</taxon>
        <taxon>Gammaproteobacteria</taxon>
        <taxon>Pseudomonadales</taxon>
        <taxon>Pseudomonadaceae</taxon>
        <taxon>Pseudomonas</taxon>
    </lineage>
</organism>
<sequence>MTIEKINIGGAPNDGTGQPLRSGGQVINDNFAELDVRAKAAQSKADEASAAALAAQVKADAALPATAAGVSVAQLVAGKVPAEQLPDSKDVLEFANRVAFPAVGEVGKIYLAVNGGDSASDPTRQYRWNGSVYLLIPSLPASTDQVAEGAINKYWTAARTLAVNLPGLSFASQLVIEAGDNILTALGKLQSQLSVKLGRSETAADSSKLGGQPASFYTTVMTGATSSGSGTQGLVPAPRAGEQDKVLSGAGTYIDAGGAGLPVGAVIPWTLPEDTIPAGMIPRNGQLLSRATWPQLWILVSAAAVTDAQWVSNIALRGCYSSGDGSTTFRMPDDNGKYSDGLGVGAVTYRGYGKNSTGTVGLHQADQLQGTNLGTGAFRLNAYNTNYPSAGGTAAYRKGAYFVSRPTGDPADLDLFAVTDGVNGTPRVGAETRMANSTVIWVTVGASKVSNPGTIDVVALATEVASQSSRSAIAQALAMRAAARRYTTAELLWSGNAGTNGQVVTLNRPVTAGEMLFVIHGDVSGWVSNSRPVRSDGRTRLVLDFSGANTTIDIAAGSATLTFAAFTAGYPVAGVYSLAPGAV</sequence>
<reference evidence="2 3" key="1">
    <citation type="submission" date="2020-04" db="EMBL/GenBank/DDBJ databases">
        <title>Molecular characterization of pseudomonads from Agaricus bisporus reveal novel blotch 2 pathogens in Western Europe.</title>
        <authorList>
            <person name="Taparia T."/>
            <person name="Krijger M."/>
            <person name="Haynes E."/>
            <person name="Elpinstone J.G."/>
            <person name="Noble R."/>
            <person name="Van Der Wolf J."/>
        </authorList>
    </citation>
    <scope>NUCLEOTIDE SEQUENCE [LARGE SCALE GENOMIC DNA]</scope>
    <source>
        <strain evidence="2 3">IPO3738</strain>
    </source>
</reference>
<dbReference type="SUPFAM" id="SSF50017">
    <property type="entry name" value="gp9"/>
    <property type="match status" value="1"/>
</dbReference>
<dbReference type="RefSeq" id="WP_017127619.1">
    <property type="nucleotide sequence ID" value="NZ_JACAQE010000005.1"/>
</dbReference>
<gene>
    <name evidence="2" type="ORF">HX845_14555</name>
</gene>
<dbReference type="InterPro" id="IPR036240">
    <property type="entry name" value="Gp9-like_sf"/>
</dbReference>